<dbReference type="PANTHER" id="PTHR24305">
    <property type="entry name" value="CYTOCHROME P450"/>
    <property type="match status" value="1"/>
</dbReference>
<protein>
    <submittedName>
        <fullName evidence="6">Cytochrome P450</fullName>
    </submittedName>
</protein>
<evidence type="ECO:0000313" key="6">
    <source>
        <dbReference type="EMBL" id="KAK0630500.1"/>
    </source>
</evidence>
<evidence type="ECO:0000256" key="5">
    <source>
        <dbReference type="SAM" id="Phobius"/>
    </source>
</evidence>
<keyword evidence="7" id="KW-1185">Reference proteome</keyword>
<dbReference type="Gene3D" id="1.10.630.10">
    <property type="entry name" value="Cytochrome P450"/>
    <property type="match status" value="1"/>
</dbReference>
<evidence type="ECO:0000256" key="4">
    <source>
        <dbReference type="PIRSR" id="PIRSR602401-1"/>
    </source>
</evidence>
<gene>
    <name evidence="6" type="ORF">B0T17DRAFT_589995</name>
</gene>
<evidence type="ECO:0000313" key="7">
    <source>
        <dbReference type="Proteomes" id="UP001174934"/>
    </source>
</evidence>
<evidence type="ECO:0000256" key="2">
    <source>
        <dbReference type="ARBA" id="ARBA00022723"/>
    </source>
</evidence>
<keyword evidence="5" id="KW-0812">Transmembrane</keyword>
<evidence type="ECO:0000256" key="3">
    <source>
        <dbReference type="ARBA" id="ARBA00023004"/>
    </source>
</evidence>
<dbReference type="SUPFAM" id="SSF48264">
    <property type="entry name" value="Cytochrome P450"/>
    <property type="match status" value="1"/>
</dbReference>
<keyword evidence="1 4" id="KW-0349">Heme</keyword>
<dbReference type="AlphaFoldDB" id="A0AA40C9X3"/>
<dbReference type="Pfam" id="PF00067">
    <property type="entry name" value="p450"/>
    <property type="match status" value="1"/>
</dbReference>
<keyword evidence="5" id="KW-1133">Transmembrane helix</keyword>
<keyword evidence="3 4" id="KW-0408">Iron</keyword>
<dbReference type="PRINTS" id="PR00385">
    <property type="entry name" value="P450"/>
</dbReference>
<reference evidence="6" key="1">
    <citation type="submission" date="2023-06" db="EMBL/GenBank/DDBJ databases">
        <title>Genome-scale phylogeny and comparative genomics of the fungal order Sordariales.</title>
        <authorList>
            <consortium name="Lawrence Berkeley National Laboratory"/>
            <person name="Hensen N."/>
            <person name="Bonometti L."/>
            <person name="Westerberg I."/>
            <person name="Brannstrom I.O."/>
            <person name="Guillou S."/>
            <person name="Cros-Aarteil S."/>
            <person name="Calhoun S."/>
            <person name="Haridas S."/>
            <person name="Kuo A."/>
            <person name="Mondo S."/>
            <person name="Pangilinan J."/>
            <person name="Riley R."/>
            <person name="LaButti K."/>
            <person name="Andreopoulos B."/>
            <person name="Lipzen A."/>
            <person name="Chen C."/>
            <person name="Yanf M."/>
            <person name="Daum C."/>
            <person name="Ng V."/>
            <person name="Clum A."/>
            <person name="Steindorff A."/>
            <person name="Ohm R."/>
            <person name="Martin F."/>
            <person name="Silar P."/>
            <person name="Natvig D."/>
            <person name="Lalanne C."/>
            <person name="Gautier V."/>
            <person name="Ament-velasquez S.L."/>
            <person name="Kruys A."/>
            <person name="Hutchinson M.I."/>
            <person name="Powell A.J."/>
            <person name="Barry K."/>
            <person name="Miller A.N."/>
            <person name="Grigoriev I.V."/>
            <person name="Debuchy R."/>
            <person name="Gladieux P."/>
            <person name="Thoren M.H."/>
            <person name="Johannesson H."/>
        </authorList>
    </citation>
    <scope>NUCLEOTIDE SEQUENCE</scope>
    <source>
        <strain evidence="6">SMH3391-2</strain>
    </source>
</reference>
<accession>A0AA40C9X3</accession>
<dbReference type="GO" id="GO:0020037">
    <property type="term" value="F:heme binding"/>
    <property type="evidence" value="ECO:0007669"/>
    <property type="project" value="InterPro"/>
</dbReference>
<evidence type="ECO:0000256" key="1">
    <source>
        <dbReference type="ARBA" id="ARBA00022617"/>
    </source>
</evidence>
<proteinExistence type="predicted"/>
<dbReference type="InterPro" id="IPR002401">
    <property type="entry name" value="Cyt_P450_E_grp-I"/>
</dbReference>
<organism evidence="6 7">
    <name type="scientific">Bombardia bombarda</name>
    <dbReference type="NCBI Taxonomy" id="252184"/>
    <lineage>
        <taxon>Eukaryota</taxon>
        <taxon>Fungi</taxon>
        <taxon>Dikarya</taxon>
        <taxon>Ascomycota</taxon>
        <taxon>Pezizomycotina</taxon>
        <taxon>Sordariomycetes</taxon>
        <taxon>Sordariomycetidae</taxon>
        <taxon>Sordariales</taxon>
        <taxon>Lasiosphaeriaceae</taxon>
        <taxon>Bombardia</taxon>
    </lineage>
</organism>
<keyword evidence="2 4" id="KW-0479">Metal-binding</keyword>
<dbReference type="Proteomes" id="UP001174934">
    <property type="component" value="Unassembled WGS sequence"/>
</dbReference>
<dbReference type="PRINTS" id="PR00463">
    <property type="entry name" value="EP450I"/>
</dbReference>
<dbReference type="PANTHER" id="PTHR24305:SF168">
    <property type="entry name" value="P450, PUTATIVE (EUROFUNG)-RELATED"/>
    <property type="match status" value="1"/>
</dbReference>
<dbReference type="GO" id="GO:0004497">
    <property type="term" value="F:monooxygenase activity"/>
    <property type="evidence" value="ECO:0007669"/>
    <property type="project" value="InterPro"/>
</dbReference>
<feature type="transmembrane region" description="Helical" evidence="5">
    <location>
        <begin position="20"/>
        <end position="38"/>
    </location>
</feature>
<sequence length="517" mass="58739">MSLPDVTDTLLSVLQTLGQNTRNLVLGLLGILIFSSIVKRFRRWYRLRHIPGPSLAGFSRLWLARLYVKGQVHEDWKVLADTYGTVVRIGPNEVLCTDVNSLYQMTSVRSQYKKDDWYLIGRINPDTDADHIFSMCDPDQRREHKKKIMPAYTARVSGGFEHSIDRGVVALIDLIERKYVASGSKFLPMDFAQKAHFYALDSLGEVAYSKTLGFLTNDKDMNDIMKINEATLPIMFVFNDYPFLLRIARTWPFNYLLPRDGDQNGFGAVMGHTSNLIDQRLAPNSKPEIDMLQTFIHNGLTREEMKEELTIQFFAGTDTIASAITMTFLFLLNNPSAYRKVQDEIDLAATHGLISSPCRDIEARSSLPYLQAVIREGLRIFPPVATAAFYKDVPEGGDTVNGHFLPEGTRIATGASIFAINRSTLFWGEDANVFRPERWLDVDEERLLAMTRVTDLIFGNGQFSCPGRALALIQMNKVFPELLRRYNFTLVNPVRPLKLMGALAWIAHDLWVRVEKR</sequence>
<comment type="caution">
    <text evidence="6">The sequence shown here is derived from an EMBL/GenBank/DDBJ whole genome shotgun (WGS) entry which is preliminary data.</text>
</comment>
<feature type="binding site" description="axial binding residue" evidence="4">
    <location>
        <position position="465"/>
    </location>
    <ligand>
        <name>heme</name>
        <dbReference type="ChEBI" id="CHEBI:30413"/>
    </ligand>
    <ligandPart>
        <name>Fe</name>
        <dbReference type="ChEBI" id="CHEBI:18248"/>
    </ligandPart>
</feature>
<dbReference type="GO" id="GO:0016705">
    <property type="term" value="F:oxidoreductase activity, acting on paired donors, with incorporation or reduction of molecular oxygen"/>
    <property type="evidence" value="ECO:0007669"/>
    <property type="project" value="InterPro"/>
</dbReference>
<dbReference type="GO" id="GO:0005506">
    <property type="term" value="F:iron ion binding"/>
    <property type="evidence" value="ECO:0007669"/>
    <property type="project" value="InterPro"/>
</dbReference>
<keyword evidence="5" id="KW-0472">Membrane</keyword>
<name>A0AA40C9X3_9PEZI</name>
<comment type="cofactor">
    <cofactor evidence="4">
        <name>heme</name>
        <dbReference type="ChEBI" id="CHEBI:30413"/>
    </cofactor>
</comment>
<dbReference type="InterPro" id="IPR050121">
    <property type="entry name" value="Cytochrome_P450_monoxygenase"/>
</dbReference>
<dbReference type="InterPro" id="IPR001128">
    <property type="entry name" value="Cyt_P450"/>
</dbReference>
<dbReference type="InterPro" id="IPR036396">
    <property type="entry name" value="Cyt_P450_sf"/>
</dbReference>
<dbReference type="EMBL" id="JAULSR010000002">
    <property type="protein sequence ID" value="KAK0630500.1"/>
    <property type="molecule type" value="Genomic_DNA"/>
</dbReference>
<dbReference type="CDD" id="cd11060">
    <property type="entry name" value="CYP57A1-like"/>
    <property type="match status" value="1"/>
</dbReference>